<sequence length="325" mass="36963">MSNWETGWDWDQGVGLYGIWKHYEATGDNSSFAAVHDWFTTRLPKGQVKHVNSMSVFATLVDLYKVTRNEQWIPYIEEWGYWAMYNLTRTEEGGMQHVTSGDASGQHPQQLWIDTLMMAALPLAKIGLLFNKTEYVVEAKKQFDIHIKYLYDDKNQLFFHGWTFIDKNNFAAAHWARGNAWAIITLTEMLELLGTEDDQLLLPTLKEVLRKLPPLQDLDNGGLWRTILDHPIKEGSYVETSASSGFLFAYMKAARKGWIAKTEYADLVKAGTKGVLANVASSGEVKNVSAGTGVGEDFEHYYGIRKIQTMWGQGMAVMVLMESWR</sequence>
<dbReference type="Gene3D" id="1.50.10.10">
    <property type="match status" value="1"/>
</dbReference>
<dbReference type="InterPro" id="IPR052043">
    <property type="entry name" value="PolySaccharide_Degr_Enz"/>
</dbReference>
<evidence type="ECO:0000256" key="1">
    <source>
        <dbReference type="ARBA" id="ARBA00022801"/>
    </source>
</evidence>
<protein>
    <submittedName>
        <fullName evidence="2">Glycoside hydrolase family 105 protein</fullName>
    </submittedName>
</protein>
<dbReference type="EMBL" id="KZ805323">
    <property type="protein sequence ID" value="PVI04210.1"/>
    <property type="molecule type" value="Genomic_DNA"/>
</dbReference>
<dbReference type="PANTHER" id="PTHR33886:SF8">
    <property type="entry name" value="UNSATURATED RHAMNOGALACTURONAN HYDROLASE (EUROFUNG)"/>
    <property type="match status" value="1"/>
</dbReference>
<dbReference type="Proteomes" id="UP000244855">
    <property type="component" value="Unassembled WGS sequence"/>
</dbReference>
<name>A0A2V1E4Q9_9PLEO</name>
<dbReference type="AlphaFoldDB" id="A0A2V1E4Q9"/>
<feature type="non-terminal residue" evidence="2">
    <location>
        <position position="325"/>
    </location>
</feature>
<keyword evidence="1 2" id="KW-0378">Hydrolase</keyword>
<dbReference type="GO" id="GO:0005975">
    <property type="term" value="P:carbohydrate metabolic process"/>
    <property type="evidence" value="ECO:0007669"/>
    <property type="project" value="InterPro"/>
</dbReference>
<dbReference type="Pfam" id="PF07470">
    <property type="entry name" value="Glyco_hydro_88"/>
    <property type="match status" value="1"/>
</dbReference>
<dbReference type="InterPro" id="IPR010905">
    <property type="entry name" value="Glyco_hydro_88"/>
</dbReference>
<keyword evidence="3" id="KW-1185">Reference proteome</keyword>
<reference evidence="2 3" key="1">
    <citation type="journal article" date="2018" name="Sci. Rep.">
        <title>Comparative genomics provides insights into the lifestyle and reveals functional heterogeneity of dark septate endophytic fungi.</title>
        <authorList>
            <person name="Knapp D.G."/>
            <person name="Nemeth J.B."/>
            <person name="Barry K."/>
            <person name="Hainaut M."/>
            <person name="Henrissat B."/>
            <person name="Johnson J."/>
            <person name="Kuo A."/>
            <person name="Lim J.H.P."/>
            <person name="Lipzen A."/>
            <person name="Nolan M."/>
            <person name="Ohm R.A."/>
            <person name="Tamas L."/>
            <person name="Grigoriev I.V."/>
            <person name="Spatafora J.W."/>
            <person name="Nagy L.G."/>
            <person name="Kovacs G.M."/>
        </authorList>
    </citation>
    <scope>NUCLEOTIDE SEQUENCE [LARGE SCALE GENOMIC DNA]</scope>
    <source>
        <strain evidence="2 3">DSE2036</strain>
    </source>
</reference>
<dbReference type="InterPro" id="IPR008928">
    <property type="entry name" value="6-hairpin_glycosidase_sf"/>
</dbReference>
<evidence type="ECO:0000313" key="2">
    <source>
        <dbReference type="EMBL" id="PVI04210.1"/>
    </source>
</evidence>
<proteinExistence type="predicted"/>
<dbReference type="PANTHER" id="PTHR33886">
    <property type="entry name" value="UNSATURATED RHAMNOGALACTURONAN HYDROLASE (EUROFUNG)"/>
    <property type="match status" value="1"/>
</dbReference>
<dbReference type="GO" id="GO:0016787">
    <property type="term" value="F:hydrolase activity"/>
    <property type="evidence" value="ECO:0007669"/>
    <property type="project" value="UniProtKB-KW"/>
</dbReference>
<dbReference type="OrthoDB" id="5170806at2759"/>
<dbReference type="SUPFAM" id="SSF48208">
    <property type="entry name" value="Six-hairpin glycosidases"/>
    <property type="match status" value="1"/>
</dbReference>
<gene>
    <name evidence="2" type="ORF">DM02DRAFT_556647</name>
</gene>
<organism evidence="2 3">
    <name type="scientific">Periconia macrospinosa</name>
    <dbReference type="NCBI Taxonomy" id="97972"/>
    <lineage>
        <taxon>Eukaryota</taxon>
        <taxon>Fungi</taxon>
        <taxon>Dikarya</taxon>
        <taxon>Ascomycota</taxon>
        <taxon>Pezizomycotina</taxon>
        <taxon>Dothideomycetes</taxon>
        <taxon>Pleosporomycetidae</taxon>
        <taxon>Pleosporales</taxon>
        <taxon>Massarineae</taxon>
        <taxon>Periconiaceae</taxon>
        <taxon>Periconia</taxon>
    </lineage>
</organism>
<evidence type="ECO:0000313" key="3">
    <source>
        <dbReference type="Proteomes" id="UP000244855"/>
    </source>
</evidence>
<dbReference type="STRING" id="97972.A0A2V1E4Q9"/>
<dbReference type="InterPro" id="IPR012341">
    <property type="entry name" value="6hp_glycosidase-like_sf"/>
</dbReference>
<accession>A0A2V1E4Q9</accession>